<dbReference type="SUPFAM" id="SSF54427">
    <property type="entry name" value="NTF2-like"/>
    <property type="match status" value="1"/>
</dbReference>
<organism evidence="2 3">
    <name type="scientific">Deefgea chitinilytica</name>
    <dbReference type="NCBI Taxonomy" id="570276"/>
    <lineage>
        <taxon>Bacteria</taxon>
        <taxon>Pseudomonadati</taxon>
        <taxon>Pseudomonadota</taxon>
        <taxon>Betaproteobacteria</taxon>
        <taxon>Neisseriales</taxon>
        <taxon>Chitinibacteraceae</taxon>
        <taxon>Deefgea</taxon>
    </lineage>
</organism>
<dbReference type="Proteomes" id="UP001195660">
    <property type="component" value="Unassembled WGS sequence"/>
</dbReference>
<protein>
    <submittedName>
        <fullName evidence="2">Nuclear transport factor 2 family protein</fullName>
    </submittedName>
</protein>
<dbReference type="Gene3D" id="3.10.450.50">
    <property type="match status" value="1"/>
</dbReference>
<proteinExistence type="predicted"/>
<gene>
    <name evidence="2" type="ORF">GM173_05675</name>
</gene>
<evidence type="ECO:0000313" key="2">
    <source>
        <dbReference type="EMBL" id="MBM5571069.1"/>
    </source>
</evidence>
<dbReference type="InterPro" id="IPR037401">
    <property type="entry name" value="SnoaL-like"/>
</dbReference>
<accession>A0ABS2CA93</accession>
<sequence>MNTLLPLLNWYGTLTPHTVQFAAQFYAPMARFKDPFNDVTGVAAIENIFQHMFTTTENPRFIIGDHITQNQQAFVTWTFKFSLHGKPYQIVGGSHLIFDEAGLVTLHRDYWDAAEELLQKLPIVGAPIRWLRAKFAVPQQANT</sequence>
<evidence type="ECO:0000313" key="3">
    <source>
        <dbReference type="Proteomes" id="UP001195660"/>
    </source>
</evidence>
<dbReference type="Pfam" id="PF12680">
    <property type="entry name" value="SnoaL_2"/>
    <property type="match status" value="1"/>
</dbReference>
<dbReference type="RefSeq" id="WP_203570400.1">
    <property type="nucleotide sequence ID" value="NZ_WOFE01000002.1"/>
</dbReference>
<dbReference type="EMBL" id="WOFE01000002">
    <property type="protein sequence ID" value="MBM5571069.1"/>
    <property type="molecule type" value="Genomic_DNA"/>
</dbReference>
<evidence type="ECO:0000259" key="1">
    <source>
        <dbReference type="Pfam" id="PF12680"/>
    </source>
</evidence>
<feature type="domain" description="SnoaL-like" evidence="1">
    <location>
        <begin position="9"/>
        <end position="107"/>
    </location>
</feature>
<comment type="caution">
    <text evidence="2">The sequence shown here is derived from an EMBL/GenBank/DDBJ whole genome shotgun (WGS) entry which is preliminary data.</text>
</comment>
<keyword evidence="3" id="KW-1185">Reference proteome</keyword>
<dbReference type="InterPro" id="IPR032710">
    <property type="entry name" value="NTF2-like_dom_sf"/>
</dbReference>
<reference evidence="2 3" key="1">
    <citation type="submission" date="2019-11" db="EMBL/GenBank/DDBJ databases">
        <title>Novel Deefgea species.</title>
        <authorList>
            <person name="Han J.-H."/>
        </authorList>
    </citation>
    <scope>NUCLEOTIDE SEQUENCE [LARGE SCALE GENOMIC DNA]</scope>
    <source>
        <strain evidence="2 3">LMG 24817</strain>
    </source>
</reference>
<name>A0ABS2CA93_9NEIS</name>